<protein>
    <recommendedName>
        <fullName evidence="4">Inner membrane protein</fullName>
    </recommendedName>
</protein>
<feature type="transmembrane region" description="Helical" evidence="1">
    <location>
        <begin position="96"/>
        <end position="113"/>
    </location>
</feature>
<evidence type="ECO:0000313" key="3">
    <source>
        <dbReference type="Proteomes" id="UP000198994"/>
    </source>
</evidence>
<accession>A0A1G7CB96</accession>
<evidence type="ECO:0000313" key="2">
    <source>
        <dbReference type="EMBL" id="SDE36581.1"/>
    </source>
</evidence>
<dbReference type="PANTHER" id="PTHR35813:SF1">
    <property type="entry name" value="INNER MEMBRANE PROTEIN YBAN"/>
    <property type="match status" value="1"/>
</dbReference>
<keyword evidence="3" id="KW-1185">Reference proteome</keyword>
<gene>
    <name evidence="2" type="ORF">SAMN04488105_10344</name>
</gene>
<dbReference type="Pfam" id="PF04304">
    <property type="entry name" value="DUF454"/>
    <property type="match status" value="1"/>
</dbReference>
<feature type="transmembrane region" description="Helical" evidence="1">
    <location>
        <begin position="74"/>
        <end position="90"/>
    </location>
</feature>
<proteinExistence type="predicted"/>
<organism evidence="2 3">
    <name type="scientific">Salipiger thiooxidans</name>
    <dbReference type="NCBI Taxonomy" id="282683"/>
    <lineage>
        <taxon>Bacteria</taxon>
        <taxon>Pseudomonadati</taxon>
        <taxon>Pseudomonadota</taxon>
        <taxon>Alphaproteobacteria</taxon>
        <taxon>Rhodobacterales</taxon>
        <taxon>Roseobacteraceae</taxon>
        <taxon>Salipiger</taxon>
    </lineage>
</organism>
<dbReference type="Proteomes" id="UP000198994">
    <property type="component" value="Unassembled WGS sequence"/>
</dbReference>
<keyword evidence="1" id="KW-0812">Transmembrane</keyword>
<dbReference type="RefSeq" id="WP_089955994.1">
    <property type="nucleotide sequence ID" value="NZ_FNAV01000003.1"/>
</dbReference>
<evidence type="ECO:0008006" key="4">
    <source>
        <dbReference type="Google" id="ProtNLM"/>
    </source>
</evidence>
<reference evidence="3" key="1">
    <citation type="submission" date="2016-10" db="EMBL/GenBank/DDBJ databases">
        <authorList>
            <person name="Varghese N."/>
            <person name="Submissions S."/>
        </authorList>
    </citation>
    <scope>NUCLEOTIDE SEQUENCE [LARGE SCALE GENOMIC DNA]</scope>
    <source>
        <strain evidence="3">DSM 10146</strain>
    </source>
</reference>
<keyword evidence="1" id="KW-0472">Membrane</keyword>
<dbReference type="STRING" id="282683.SAMN04488105_10344"/>
<dbReference type="PANTHER" id="PTHR35813">
    <property type="entry name" value="INNER MEMBRANE PROTEIN YBAN"/>
    <property type="match status" value="1"/>
</dbReference>
<dbReference type="EMBL" id="FNAV01000003">
    <property type="protein sequence ID" value="SDE36581.1"/>
    <property type="molecule type" value="Genomic_DNA"/>
</dbReference>
<sequence>MRALWIMLGVTSLGLGIIGIVLPILPTTPFVLLSAFAFSRSSPRLHAALLAHRTFGPLILRWQTERAIPRRAKIMAVTMMTLVFLGSLLAGVSERVLLIQGIAMGGAAIFVLTRNRPSDE</sequence>
<evidence type="ECO:0000256" key="1">
    <source>
        <dbReference type="SAM" id="Phobius"/>
    </source>
</evidence>
<dbReference type="OrthoDB" id="9816293at2"/>
<dbReference type="AlphaFoldDB" id="A0A1G7CB96"/>
<dbReference type="InterPro" id="IPR007401">
    <property type="entry name" value="DUF454"/>
</dbReference>
<dbReference type="GO" id="GO:0005886">
    <property type="term" value="C:plasma membrane"/>
    <property type="evidence" value="ECO:0007669"/>
    <property type="project" value="TreeGrafter"/>
</dbReference>
<dbReference type="PIRSF" id="PIRSF016789">
    <property type="entry name" value="DUF454"/>
    <property type="match status" value="1"/>
</dbReference>
<name>A0A1G7CB96_9RHOB</name>
<keyword evidence="1" id="KW-1133">Transmembrane helix</keyword>